<feature type="non-terminal residue" evidence="1">
    <location>
        <position position="139"/>
    </location>
</feature>
<evidence type="ECO:0000313" key="1">
    <source>
        <dbReference type="EMBL" id="GAH46246.1"/>
    </source>
</evidence>
<name>X1FKN6_9ZZZZ</name>
<dbReference type="EMBL" id="BARU01010259">
    <property type="protein sequence ID" value="GAH46246.1"/>
    <property type="molecule type" value="Genomic_DNA"/>
</dbReference>
<reference evidence="1" key="1">
    <citation type="journal article" date="2014" name="Front. Microbiol.">
        <title>High frequency of phylogenetically diverse reductive dehalogenase-homologous genes in deep subseafloor sedimentary metagenomes.</title>
        <authorList>
            <person name="Kawai M."/>
            <person name="Futagami T."/>
            <person name="Toyoda A."/>
            <person name="Takaki Y."/>
            <person name="Nishi S."/>
            <person name="Hori S."/>
            <person name="Arai W."/>
            <person name="Tsubouchi T."/>
            <person name="Morono Y."/>
            <person name="Uchiyama I."/>
            <person name="Ito T."/>
            <person name="Fujiyama A."/>
            <person name="Inagaki F."/>
            <person name="Takami H."/>
        </authorList>
    </citation>
    <scope>NUCLEOTIDE SEQUENCE</scope>
    <source>
        <strain evidence="1">Expedition CK06-06</strain>
    </source>
</reference>
<dbReference type="AlphaFoldDB" id="X1FKN6"/>
<accession>X1FKN6</accession>
<proteinExistence type="predicted"/>
<sequence>MKNLILTLSMVVMFGLSMPVFGAQMYIAQEGNIVFAPLTPTAGYGSEVSDNLIDIYIHMPFSPALTAVGFNAFPADTDYKFRFGLIQEGDYTGTSADWDSILGMEVVYTSGTAGKAYTVVNGVMDTDNAVTITDLLGGA</sequence>
<protein>
    <submittedName>
        <fullName evidence="1">Uncharacterized protein</fullName>
    </submittedName>
</protein>
<organism evidence="1">
    <name type="scientific">marine sediment metagenome</name>
    <dbReference type="NCBI Taxonomy" id="412755"/>
    <lineage>
        <taxon>unclassified sequences</taxon>
        <taxon>metagenomes</taxon>
        <taxon>ecological metagenomes</taxon>
    </lineage>
</organism>
<gene>
    <name evidence="1" type="ORF">S03H2_19615</name>
</gene>
<comment type="caution">
    <text evidence="1">The sequence shown here is derived from an EMBL/GenBank/DDBJ whole genome shotgun (WGS) entry which is preliminary data.</text>
</comment>